<accession>A0A1L8RJK9</accession>
<dbReference type="EMBL" id="JXKH01000001">
    <property type="protein sequence ID" value="OJG19946.1"/>
    <property type="molecule type" value="Genomic_DNA"/>
</dbReference>
<dbReference type="InterPro" id="IPR001387">
    <property type="entry name" value="Cro/C1-type_HTH"/>
</dbReference>
<gene>
    <name evidence="3" type="ORF">RU97_GL000179</name>
</gene>
<evidence type="ECO:0000313" key="3">
    <source>
        <dbReference type="EMBL" id="OJG19946.1"/>
    </source>
</evidence>
<dbReference type="AlphaFoldDB" id="A0A1L8RJK9"/>
<protein>
    <recommendedName>
        <fullName evidence="2">HTH cro/C1-type domain-containing protein</fullName>
    </recommendedName>
</protein>
<comment type="caution">
    <text evidence="3">The sequence shown here is derived from an EMBL/GenBank/DDBJ whole genome shotgun (WGS) entry which is preliminary data.</text>
</comment>
<name>A0A1L8RJK9_9ENTE</name>
<dbReference type="GO" id="GO:0003677">
    <property type="term" value="F:DNA binding"/>
    <property type="evidence" value="ECO:0007669"/>
    <property type="project" value="UniProtKB-KW"/>
</dbReference>
<dbReference type="PANTHER" id="PTHR46558">
    <property type="entry name" value="TRACRIPTIONAL REGULATORY PROTEIN-RELATED-RELATED"/>
    <property type="match status" value="1"/>
</dbReference>
<dbReference type="PANTHER" id="PTHR46558:SF11">
    <property type="entry name" value="HTH-TYPE TRANSCRIPTIONAL REGULATOR XRE"/>
    <property type="match status" value="1"/>
</dbReference>
<evidence type="ECO:0000313" key="4">
    <source>
        <dbReference type="Proteomes" id="UP000181884"/>
    </source>
</evidence>
<dbReference type="Proteomes" id="UP000181884">
    <property type="component" value="Unassembled WGS sequence"/>
</dbReference>
<dbReference type="SUPFAM" id="SSF47413">
    <property type="entry name" value="lambda repressor-like DNA-binding domains"/>
    <property type="match status" value="1"/>
</dbReference>
<keyword evidence="1" id="KW-0238">DNA-binding</keyword>
<evidence type="ECO:0000256" key="1">
    <source>
        <dbReference type="ARBA" id="ARBA00023125"/>
    </source>
</evidence>
<dbReference type="STRING" id="214095.RU97_GL000179"/>
<proteinExistence type="predicted"/>
<dbReference type="InterPro" id="IPR010982">
    <property type="entry name" value="Lambda_DNA-bd_dom_sf"/>
</dbReference>
<evidence type="ECO:0000259" key="2">
    <source>
        <dbReference type="PROSITE" id="PS50943"/>
    </source>
</evidence>
<dbReference type="RefSeq" id="WP_067391626.1">
    <property type="nucleotide sequence ID" value="NZ_JXKH01000001.1"/>
</dbReference>
<reference evidence="3 4" key="1">
    <citation type="submission" date="2014-12" db="EMBL/GenBank/DDBJ databases">
        <title>Draft genome sequences of 29 type strains of Enterococci.</title>
        <authorList>
            <person name="Zhong Z."/>
            <person name="Sun Z."/>
            <person name="Liu W."/>
            <person name="Zhang W."/>
            <person name="Zhang H."/>
        </authorList>
    </citation>
    <scope>NUCLEOTIDE SEQUENCE [LARGE SCALE GENOMIC DNA]</scope>
    <source>
        <strain evidence="3 4">DSM 17029</strain>
    </source>
</reference>
<dbReference type="Pfam" id="PF01381">
    <property type="entry name" value="HTH_3"/>
    <property type="match status" value="1"/>
</dbReference>
<dbReference type="SMART" id="SM00530">
    <property type="entry name" value="HTH_XRE"/>
    <property type="match status" value="1"/>
</dbReference>
<dbReference type="PROSITE" id="PS50943">
    <property type="entry name" value="HTH_CROC1"/>
    <property type="match status" value="1"/>
</dbReference>
<sequence length="365" mass="41237">MLLNIGETLAFLRKEKKITQQELADFVGVTKASVSKWENGQSYPDITLLPLLAAYFDQTIDELLNYQPQLTTHEIQRIYHSLQGDVKKAPAETLVRFRNLVKRYYSCYPFLIQMSLFLLNHGDQLPYEEKNGYQSEAQQLLDHVIRQSQDPRIVAEAEKLLGYISLITGENERVLALLGEWPPVEMPAAPLIAAAYQQQDPVKATAVMQSAIYQELAIMMSFLTNYLQILGPDPVKTKATVQRGEQLAMQFELASLNPINYLNFLAAAIVSQALVGNKSELTRLLQQFITLLETTPFPTALHGDAYFDQIEGWLEEQASGNQYPRETTLVKQDFLTIIEFPMLQVYQADAEVGPLLKTLSAMKGM</sequence>
<dbReference type="Gene3D" id="1.10.260.40">
    <property type="entry name" value="lambda repressor-like DNA-binding domains"/>
    <property type="match status" value="1"/>
</dbReference>
<keyword evidence="4" id="KW-1185">Reference proteome</keyword>
<dbReference type="CDD" id="cd00093">
    <property type="entry name" value="HTH_XRE"/>
    <property type="match status" value="1"/>
</dbReference>
<feature type="domain" description="HTH cro/C1-type" evidence="2">
    <location>
        <begin position="9"/>
        <end position="63"/>
    </location>
</feature>
<organism evidence="3 4">
    <name type="scientific">Enterococcus canis</name>
    <dbReference type="NCBI Taxonomy" id="214095"/>
    <lineage>
        <taxon>Bacteria</taxon>
        <taxon>Bacillati</taxon>
        <taxon>Bacillota</taxon>
        <taxon>Bacilli</taxon>
        <taxon>Lactobacillales</taxon>
        <taxon>Enterococcaceae</taxon>
        <taxon>Enterococcus</taxon>
    </lineage>
</organism>